<feature type="chain" id="PRO_5043607794" description="Transferrin" evidence="1">
    <location>
        <begin position="23"/>
        <end position="95"/>
    </location>
</feature>
<sequence length="95" mass="10692">FLDVRALRLALVTFVILCTVTAAPGGFRDAHCLMRLYDGKVTQQSMAEYEECTENLKSARLRVNTHAEHPFHTDDELRKPSPHTHCLLVVEAAKS</sequence>
<evidence type="ECO:0000313" key="3">
    <source>
        <dbReference type="Proteomes" id="UP001432322"/>
    </source>
</evidence>
<feature type="non-terminal residue" evidence="2">
    <location>
        <position position="1"/>
    </location>
</feature>
<keyword evidence="3" id="KW-1185">Reference proteome</keyword>
<feature type="signal peptide" evidence="1">
    <location>
        <begin position="1"/>
        <end position="22"/>
    </location>
</feature>
<dbReference type="EMBL" id="BTSY01000002">
    <property type="protein sequence ID" value="GMT13019.1"/>
    <property type="molecule type" value="Genomic_DNA"/>
</dbReference>
<keyword evidence="1" id="KW-0732">Signal</keyword>
<proteinExistence type="predicted"/>
<accession>A0AAV5V384</accession>
<dbReference type="Proteomes" id="UP001432322">
    <property type="component" value="Unassembled WGS sequence"/>
</dbReference>
<comment type="caution">
    <text evidence="2">The sequence shown here is derived from an EMBL/GenBank/DDBJ whole genome shotgun (WGS) entry which is preliminary data.</text>
</comment>
<evidence type="ECO:0000313" key="2">
    <source>
        <dbReference type="EMBL" id="GMT13019.1"/>
    </source>
</evidence>
<dbReference type="AlphaFoldDB" id="A0AAV5V384"/>
<feature type="non-terminal residue" evidence="2">
    <location>
        <position position="95"/>
    </location>
</feature>
<evidence type="ECO:0000256" key="1">
    <source>
        <dbReference type="SAM" id="SignalP"/>
    </source>
</evidence>
<organism evidence="2 3">
    <name type="scientific">Pristionchus fissidentatus</name>
    <dbReference type="NCBI Taxonomy" id="1538716"/>
    <lineage>
        <taxon>Eukaryota</taxon>
        <taxon>Metazoa</taxon>
        <taxon>Ecdysozoa</taxon>
        <taxon>Nematoda</taxon>
        <taxon>Chromadorea</taxon>
        <taxon>Rhabditida</taxon>
        <taxon>Rhabditina</taxon>
        <taxon>Diplogasteromorpha</taxon>
        <taxon>Diplogasteroidea</taxon>
        <taxon>Neodiplogasteridae</taxon>
        <taxon>Pristionchus</taxon>
    </lineage>
</organism>
<evidence type="ECO:0008006" key="4">
    <source>
        <dbReference type="Google" id="ProtNLM"/>
    </source>
</evidence>
<name>A0AAV5V384_9BILA</name>
<protein>
    <recommendedName>
        <fullName evidence="4">Transferrin</fullName>
    </recommendedName>
</protein>
<reference evidence="2" key="1">
    <citation type="submission" date="2023-10" db="EMBL/GenBank/DDBJ databases">
        <title>Genome assembly of Pristionchus species.</title>
        <authorList>
            <person name="Yoshida K."/>
            <person name="Sommer R.J."/>
        </authorList>
    </citation>
    <scope>NUCLEOTIDE SEQUENCE</scope>
    <source>
        <strain evidence="2">RS5133</strain>
    </source>
</reference>
<gene>
    <name evidence="2" type="ORF">PFISCL1PPCAC_4316</name>
</gene>